<evidence type="ECO:0000256" key="1">
    <source>
        <dbReference type="SAM" id="Phobius"/>
    </source>
</evidence>
<organism evidence="2">
    <name type="scientific">viral metagenome</name>
    <dbReference type="NCBI Taxonomy" id="1070528"/>
    <lineage>
        <taxon>unclassified sequences</taxon>
        <taxon>metagenomes</taxon>
        <taxon>organismal metagenomes</taxon>
    </lineage>
</organism>
<proteinExistence type="predicted"/>
<evidence type="ECO:0000313" key="2">
    <source>
        <dbReference type="EMBL" id="QHT18634.1"/>
    </source>
</evidence>
<sequence>MRFIDALCPPALLYLLYIVVHVGLDITLSLYATAAAKVVMGVAGVVILDALCSVDLGVVSWAIVATPFIMVALATSISLGLGIDRQVGLAIREGFASLTGDNLKNRDRLVSTLKDEVGALPLSQDSTY</sequence>
<name>A0A6C0DQJ9_9ZZZZ</name>
<reference evidence="2" key="1">
    <citation type="journal article" date="2020" name="Nature">
        <title>Giant virus diversity and host interactions through global metagenomics.</title>
        <authorList>
            <person name="Schulz F."/>
            <person name="Roux S."/>
            <person name="Paez-Espino D."/>
            <person name="Jungbluth S."/>
            <person name="Walsh D.A."/>
            <person name="Denef V.J."/>
            <person name="McMahon K.D."/>
            <person name="Konstantinidis K.T."/>
            <person name="Eloe-Fadrosh E.A."/>
            <person name="Kyrpides N.C."/>
            <person name="Woyke T."/>
        </authorList>
    </citation>
    <scope>NUCLEOTIDE SEQUENCE</scope>
    <source>
        <strain evidence="2">GVMAG-M-3300023174-47</strain>
    </source>
</reference>
<protein>
    <submittedName>
        <fullName evidence="2">Uncharacterized protein</fullName>
    </submittedName>
</protein>
<keyword evidence="1" id="KW-0812">Transmembrane</keyword>
<feature type="transmembrane region" description="Helical" evidence="1">
    <location>
        <begin position="62"/>
        <end position="83"/>
    </location>
</feature>
<dbReference type="EMBL" id="MN739658">
    <property type="protein sequence ID" value="QHT18634.1"/>
    <property type="molecule type" value="Genomic_DNA"/>
</dbReference>
<feature type="transmembrane region" description="Helical" evidence="1">
    <location>
        <begin position="12"/>
        <end position="31"/>
    </location>
</feature>
<keyword evidence="1" id="KW-1133">Transmembrane helix</keyword>
<keyword evidence="1" id="KW-0472">Membrane</keyword>
<accession>A0A6C0DQJ9</accession>
<dbReference type="AlphaFoldDB" id="A0A6C0DQJ9"/>